<keyword evidence="1" id="KW-0805">Transcription regulation</keyword>
<dbReference type="InterPro" id="IPR001647">
    <property type="entry name" value="HTH_TetR"/>
</dbReference>
<sequence length="244" mass="27341">MKKVAGAKAVKYSPAREQLEQDILAAAKRLFAQRGFGGVSLDHIAREVGASKQNLLYYFPSKEELYRRVLHGVLDVWLSYMEALSQRPDDPEQALREYIAGKLRFSREHPDDSRVYANEVISGAPIFLAEIAERVVPVLQADVAIFNKWAEQGLCRPLDGRHLMILLWASTQVYADWASQISLVLEKPGLEAQDFQAAESLIVDMVLRTVLITPPLDEPQGRALDRPTKGRGKPPALRPQKQTA</sequence>
<evidence type="ECO:0000256" key="3">
    <source>
        <dbReference type="ARBA" id="ARBA00023163"/>
    </source>
</evidence>
<dbReference type="InterPro" id="IPR009057">
    <property type="entry name" value="Homeodomain-like_sf"/>
</dbReference>
<dbReference type="Pfam" id="PF08362">
    <property type="entry name" value="TetR_C_3"/>
    <property type="match status" value="1"/>
</dbReference>
<feature type="region of interest" description="Disordered" evidence="5">
    <location>
        <begin position="218"/>
        <end position="244"/>
    </location>
</feature>
<evidence type="ECO:0000256" key="5">
    <source>
        <dbReference type="SAM" id="MobiDB-lite"/>
    </source>
</evidence>
<reference evidence="7 8" key="1">
    <citation type="submission" date="2019-01" db="EMBL/GenBank/DDBJ databases">
        <title>Genomic insights into a novel species Rhodoferax sp.</title>
        <authorList>
            <person name="Jin L."/>
        </authorList>
    </citation>
    <scope>NUCLEOTIDE SEQUENCE [LARGE SCALE GENOMIC DNA]</scope>
    <source>
        <strain evidence="7 8">CHu59-6-5</strain>
    </source>
</reference>
<keyword evidence="2 4" id="KW-0238">DNA-binding</keyword>
<dbReference type="PROSITE" id="PS50977">
    <property type="entry name" value="HTH_TETR_2"/>
    <property type="match status" value="1"/>
</dbReference>
<dbReference type="AlphaFoldDB" id="A0A515D6T9"/>
<feature type="compositionally biased region" description="Basic and acidic residues" evidence="5">
    <location>
        <begin position="219"/>
        <end position="228"/>
    </location>
</feature>
<dbReference type="GO" id="GO:0045892">
    <property type="term" value="P:negative regulation of DNA-templated transcription"/>
    <property type="evidence" value="ECO:0007669"/>
    <property type="project" value="InterPro"/>
</dbReference>
<feature type="domain" description="HTH tetR-type" evidence="6">
    <location>
        <begin position="17"/>
        <end position="77"/>
    </location>
</feature>
<evidence type="ECO:0000256" key="4">
    <source>
        <dbReference type="PROSITE-ProRule" id="PRU00335"/>
    </source>
</evidence>
<dbReference type="FunFam" id="1.10.10.60:FF:000141">
    <property type="entry name" value="TetR family transcriptional regulator"/>
    <property type="match status" value="1"/>
</dbReference>
<dbReference type="RefSeq" id="WP_142817284.1">
    <property type="nucleotide sequence ID" value="NZ_CP035503.1"/>
</dbReference>
<evidence type="ECO:0000313" key="8">
    <source>
        <dbReference type="Proteomes" id="UP000316798"/>
    </source>
</evidence>
<dbReference type="KEGG" id="rhf:EUB48_01585"/>
<feature type="DNA-binding region" description="H-T-H motif" evidence="4">
    <location>
        <begin position="40"/>
        <end position="59"/>
    </location>
</feature>
<evidence type="ECO:0000256" key="2">
    <source>
        <dbReference type="ARBA" id="ARBA00023125"/>
    </source>
</evidence>
<dbReference type="SUPFAM" id="SSF46689">
    <property type="entry name" value="Homeodomain-like"/>
    <property type="match status" value="1"/>
</dbReference>
<dbReference type="GO" id="GO:0003677">
    <property type="term" value="F:DNA binding"/>
    <property type="evidence" value="ECO:0007669"/>
    <property type="project" value="UniProtKB-UniRule"/>
</dbReference>
<evidence type="ECO:0000259" key="6">
    <source>
        <dbReference type="PROSITE" id="PS50977"/>
    </source>
</evidence>
<evidence type="ECO:0000313" key="7">
    <source>
        <dbReference type="EMBL" id="QDL36129.1"/>
    </source>
</evidence>
<name>A0A515D6T9_9BURK</name>
<protein>
    <submittedName>
        <fullName evidence="7">TetR family transcriptional regulator</fullName>
    </submittedName>
</protein>
<dbReference type="Gene3D" id="1.10.357.10">
    <property type="entry name" value="Tetracycline Repressor, domain 2"/>
    <property type="match status" value="1"/>
</dbReference>
<accession>A0A515D6T9</accession>
<evidence type="ECO:0000256" key="1">
    <source>
        <dbReference type="ARBA" id="ARBA00023015"/>
    </source>
</evidence>
<dbReference type="SUPFAM" id="SSF48498">
    <property type="entry name" value="Tetracyclin repressor-like, C-terminal domain"/>
    <property type="match status" value="1"/>
</dbReference>
<dbReference type="PRINTS" id="PR00455">
    <property type="entry name" value="HTHTETR"/>
</dbReference>
<dbReference type="InterPro" id="IPR036271">
    <property type="entry name" value="Tet_transcr_reg_TetR-rel_C_sf"/>
</dbReference>
<keyword evidence="3" id="KW-0804">Transcription</keyword>
<dbReference type="InterPro" id="IPR013573">
    <property type="entry name" value="Tscrpt_reg_YcdC_C"/>
</dbReference>
<dbReference type="EMBL" id="CP035503">
    <property type="protein sequence ID" value="QDL36129.1"/>
    <property type="molecule type" value="Genomic_DNA"/>
</dbReference>
<dbReference type="Gene3D" id="1.10.10.60">
    <property type="entry name" value="Homeodomain-like"/>
    <property type="match status" value="1"/>
</dbReference>
<dbReference type="PANTHER" id="PTHR30328:SF54">
    <property type="entry name" value="HTH-TYPE TRANSCRIPTIONAL REPRESSOR SCO4008"/>
    <property type="match status" value="1"/>
</dbReference>
<proteinExistence type="predicted"/>
<dbReference type="Proteomes" id="UP000316798">
    <property type="component" value="Chromosome"/>
</dbReference>
<dbReference type="Pfam" id="PF00440">
    <property type="entry name" value="TetR_N"/>
    <property type="match status" value="1"/>
</dbReference>
<dbReference type="PANTHER" id="PTHR30328">
    <property type="entry name" value="TRANSCRIPTIONAL REPRESSOR"/>
    <property type="match status" value="1"/>
</dbReference>
<dbReference type="OrthoDB" id="6860332at2"/>
<gene>
    <name evidence="7" type="ORF">EUB48_01585</name>
</gene>
<organism evidence="7 8">
    <name type="scientific">Rhodoferax sediminis</name>
    <dbReference type="NCBI Taxonomy" id="2509614"/>
    <lineage>
        <taxon>Bacteria</taxon>
        <taxon>Pseudomonadati</taxon>
        <taxon>Pseudomonadota</taxon>
        <taxon>Betaproteobacteria</taxon>
        <taxon>Burkholderiales</taxon>
        <taxon>Comamonadaceae</taxon>
        <taxon>Rhodoferax</taxon>
    </lineage>
</organism>
<dbReference type="InterPro" id="IPR050109">
    <property type="entry name" value="HTH-type_TetR-like_transc_reg"/>
</dbReference>
<keyword evidence="8" id="KW-1185">Reference proteome</keyword>